<gene>
    <name evidence="10" type="ORF">GCM10023168_08210</name>
</gene>
<keyword evidence="5" id="KW-0804">Transcription</keyword>
<evidence type="ECO:0000259" key="8">
    <source>
        <dbReference type="PROSITE" id="PS50110"/>
    </source>
</evidence>
<organism evidence="10 11">
    <name type="scientific">Fodinibacter luteus</name>
    <dbReference type="NCBI Taxonomy" id="552064"/>
    <lineage>
        <taxon>Bacteria</taxon>
        <taxon>Bacillati</taxon>
        <taxon>Actinomycetota</taxon>
        <taxon>Actinomycetes</taxon>
        <taxon>Micrococcales</taxon>
        <taxon>Intrasporangiaceae</taxon>
        <taxon>Fodinibacter (ex Wang et al. 2009)</taxon>
    </lineage>
</organism>
<dbReference type="Gene3D" id="6.10.250.690">
    <property type="match status" value="1"/>
</dbReference>
<evidence type="ECO:0000256" key="1">
    <source>
        <dbReference type="ARBA" id="ARBA00022553"/>
    </source>
</evidence>
<evidence type="ECO:0000256" key="7">
    <source>
        <dbReference type="PROSITE-ProRule" id="PRU01091"/>
    </source>
</evidence>
<evidence type="ECO:0008006" key="12">
    <source>
        <dbReference type="Google" id="ProtNLM"/>
    </source>
</evidence>
<dbReference type="InterPro" id="IPR016032">
    <property type="entry name" value="Sig_transdc_resp-reg_C-effctor"/>
</dbReference>
<dbReference type="PANTHER" id="PTHR48111">
    <property type="entry name" value="REGULATOR OF RPOS"/>
    <property type="match status" value="1"/>
</dbReference>
<dbReference type="Gene3D" id="1.10.10.10">
    <property type="entry name" value="Winged helix-like DNA-binding domain superfamily/Winged helix DNA-binding domain"/>
    <property type="match status" value="1"/>
</dbReference>
<evidence type="ECO:0000256" key="4">
    <source>
        <dbReference type="ARBA" id="ARBA00023125"/>
    </source>
</evidence>
<dbReference type="SMART" id="SM00862">
    <property type="entry name" value="Trans_reg_C"/>
    <property type="match status" value="1"/>
</dbReference>
<dbReference type="PROSITE" id="PS51755">
    <property type="entry name" value="OMPR_PHOB"/>
    <property type="match status" value="1"/>
</dbReference>
<dbReference type="Pfam" id="PF00486">
    <property type="entry name" value="Trans_reg_C"/>
    <property type="match status" value="1"/>
</dbReference>
<evidence type="ECO:0000256" key="3">
    <source>
        <dbReference type="ARBA" id="ARBA00023015"/>
    </source>
</evidence>
<name>A0ABP8K3X6_9MICO</name>
<evidence type="ECO:0000259" key="9">
    <source>
        <dbReference type="PROSITE" id="PS51755"/>
    </source>
</evidence>
<evidence type="ECO:0000256" key="2">
    <source>
        <dbReference type="ARBA" id="ARBA00023012"/>
    </source>
</evidence>
<evidence type="ECO:0000256" key="5">
    <source>
        <dbReference type="ARBA" id="ARBA00023163"/>
    </source>
</evidence>
<dbReference type="SUPFAM" id="SSF46894">
    <property type="entry name" value="C-terminal effector domain of the bipartite response regulators"/>
    <property type="match status" value="1"/>
</dbReference>
<dbReference type="InterPro" id="IPR011006">
    <property type="entry name" value="CheY-like_superfamily"/>
</dbReference>
<keyword evidence="1 6" id="KW-0597">Phosphoprotein</keyword>
<dbReference type="InterPro" id="IPR039420">
    <property type="entry name" value="WalR-like"/>
</dbReference>
<dbReference type="InterPro" id="IPR001867">
    <property type="entry name" value="OmpR/PhoB-type_DNA-bd"/>
</dbReference>
<keyword evidence="3" id="KW-0805">Transcription regulation</keyword>
<proteinExistence type="predicted"/>
<dbReference type="InterPro" id="IPR001789">
    <property type="entry name" value="Sig_transdc_resp-reg_receiver"/>
</dbReference>
<keyword evidence="4 7" id="KW-0238">DNA-binding</keyword>
<comment type="caution">
    <text evidence="10">The sequence shown here is derived from an EMBL/GenBank/DDBJ whole genome shotgun (WGS) entry which is preliminary data.</text>
</comment>
<protein>
    <recommendedName>
        <fullName evidence="12">DNA-binding response OmpR family regulator</fullName>
    </recommendedName>
</protein>
<dbReference type="EMBL" id="BAABGM010000003">
    <property type="protein sequence ID" value="GAA4399998.1"/>
    <property type="molecule type" value="Genomic_DNA"/>
</dbReference>
<keyword evidence="2" id="KW-0902">Two-component regulatory system</keyword>
<dbReference type="SUPFAM" id="SSF52172">
    <property type="entry name" value="CheY-like"/>
    <property type="match status" value="1"/>
</dbReference>
<keyword evidence="11" id="KW-1185">Reference proteome</keyword>
<dbReference type="CDD" id="cd00383">
    <property type="entry name" value="trans_reg_C"/>
    <property type="match status" value="1"/>
</dbReference>
<sequence>MVVLLVAEAHSSELADTVVAALEDHAHVVRTSTPDVGEALTDELLQSLSMIVVTADDDLEPAHRTCRALRVASSAPLALVTASPREVDEVMALAEGCDDYVHLPGSPQVLRARMLALLARGRGSGERVVDFGCLRIDPQLRTATVRGQVVALTRHEFDLAAMLVSNQRRVVSRHELLDTVWGGRQSHEHVLDVHMSRMRSKILAAGGPRLGDPVPGVGYRVGHPTCAPGESRPPGAA</sequence>
<feature type="domain" description="OmpR/PhoB-type" evidence="9">
    <location>
        <begin position="126"/>
        <end position="223"/>
    </location>
</feature>
<feature type="domain" description="Response regulatory" evidence="8">
    <location>
        <begin position="1"/>
        <end position="118"/>
    </location>
</feature>
<dbReference type="PANTHER" id="PTHR48111:SF1">
    <property type="entry name" value="TWO-COMPONENT RESPONSE REGULATOR ORR33"/>
    <property type="match status" value="1"/>
</dbReference>
<evidence type="ECO:0000256" key="6">
    <source>
        <dbReference type="PROSITE-ProRule" id="PRU00169"/>
    </source>
</evidence>
<dbReference type="RefSeq" id="WP_345202576.1">
    <property type="nucleotide sequence ID" value="NZ_BAABGM010000003.1"/>
</dbReference>
<evidence type="ECO:0000313" key="10">
    <source>
        <dbReference type="EMBL" id="GAA4399998.1"/>
    </source>
</evidence>
<evidence type="ECO:0000313" key="11">
    <source>
        <dbReference type="Proteomes" id="UP001500945"/>
    </source>
</evidence>
<dbReference type="Proteomes" id="UP001500945">
    <property type="component" value="Unassembled WGS sequence"/>
</dbReference>
<dbReference type="InterPro" id="IPR036388">
    <property type="entry name" value="WH-like_DNA-bd_sf"/>
</dbReference>
<feature type="DNA-binding region" description="OmpR/PhoB-type" evidence="7">
    <location>
        <begin position="126"/>
        <end position="223"/>
    </location>
</feature>
<accession>A0ABP8K3X6</accession>
<dbReference type="PROSITE" id="PS50110">
    <property type="entry name" value="RESPONSE_REGULATORY"/>
    <property type="match status" value="1"/>
</dbReference>
<reference evidence="11" key="1">
    <citation type="journal article" date="2019" name="Int. J. Syst. Evol. Microbiol.">
        <title>The Global Catalogue of Microorganisms (GCM) 10K type strain sequencing project: providing services to taxonomists for standard genome sequencing and annotation.</title>
        <authorList>
            <consortium name="The Broad Institute Genomics Platform"/>
            <consortium name="The Broad Institute Genome Sequencing Center for Infectious Disease"/>
            <person name="Wu L."/>
            <person name="Ma J."/>
        </authorList>
    </citation>
    <scope>NUCLEOTIDE SEQUENCE [LARGE SCALE GENOMIC DNA]</scope>
    <source>
        <strain evidence="11">JCM 17809</strain>
    </source>
</reference>
<feature type="modified residue" description="4-aspartylphosphate" evidence="6">
    <location>
        <position position="56"/>
    </location>
</feature>